<name>A0A183FXE6_HELPZ</name>
<gene>
    <name evidence="4" type="ORF">HPBE_LOCUS13220</name>
</gene>
<evidence type="ECO:0000256" key="2">
    <source>
        <dbReference type="ARBA" id="ARBA00023163"/>
    </source>
</evidence>
<dbReference type="Gene3D" id="1.10.565.10">
    <property type="entry name" value="Retinoid X Receptor"/>
    <property type="match status" value="1"/>
</dbReference>
<protein>
    <submittedName>
        <fullName evidence="6">NR LBD domain-containing protein</fullName>
    </submittedName>
</protein>
<keyword evidence="3" id="KW-0675">Receptor</keyword>
<evidence type="ECO:0000313" key="5">
    <source>
        <dbReference type="Proteomes" id="UP000050761"/>
    </source>
</evidence>
<evidence type="ECO:0000256" key="1">
    <source>
        <dbReference type="ARBA" id="ARBA00023015"/>
    </source>
</evidence>
<evidence type="ECO:0000313" key="6">
    <source>
        <dbReference type="WBParaSite" id="HPBE_0001321901-mRNA-1"/>
    </source>
</evidence>
<dbReference type="InterPro" id="IPR035500">
    <property type="entry name" value="NHR-like_dom_sf"/>
</dbReference>
<dbReference type="Proteomes" id="UP000050761">
    <property type="component" value="Unassembled WGS sequence"/>
</dbReference>
<reference evidence="6" key="2">
    <citation type="submission" date="2019-09" db="UniProtKB">
        <authorList>
            <consortium name="WormBaseParasite"/>
        </authorList>
    </citation>
    <scope>IDENTIFICATION</scope>
</reference>
<dbReference type="SUPFAM" id="SSF48508">
    <property type="entry name" value="Nuclear receptor ligand-binding domain"/>
    <property type="match status" value="1"/>
</dbReference>
<keyword evidence="2" id="KW-0804">Transcription</keyword>
<accession>A0A183FXE6</accession>
<dbReference type="EMBL" id="UZAH01027828">
    <property type="protein sequence ID" value="VDO95345.1"/>
    <property type="molecule type" value="Genomic_DNA"/>
</dbReference>
<keyword evidence="5" id="KW-1185">Reference proteome</keyword>
<dbReference type="OrthoDB" id="9984314at2759"/>
<evidence type="ECO:0000256" key="3">
    <source>
        <dbReference type="ARBA" id="ARBA00023170"/>
    </source>
</evidence>
<proteinExistence type="predicted"/>
<sequence>MLRWTAGVTRMDRIRNDAIRQKFEDARSSLTMLVFLVDRLFYVAVMHVAAEMAKSDALIDVNNCLRVTIAAMRRIAIDPVAFALLNAVVFSDCASSYLCERTIAHLREERERNVEALGLHLFERYQAEGASRMADHLSLIWSLLNDCCALRRHLLSSLPPSSFTSHILSLRTRFT</sequence>
<evidence type="ECO:0000313" key="4">
    <source>
        <dbReference type="EMBL" id="VDO95345.1"/>
    </source>
</evidence>
<dbReference type="WBParaSite" id="HPBE_0001321901-mRNA-1">
    <property type="protein sequence ID" value="HPBE_0001321901-mRNA-1"/>
    <property type="gene ID" value="HPBE_0001321901"/>
</dbReference>
<accession>A0A3P8DH05</accession>
<reference evidence="4 5" key="1">
    <citation type="submission" date="2018-11" db="EMBL/GenBank/DDBJ databases">
        <authorList>
            <consortium name="Pathogen Informatics"/>
        </authorList>
    </citation>
    <scope>NUCLEOTIDE SEQUENCE [LARGE SCALE GENOMIC DNA]</scope>
</reference>
<organism evidence="5 6">
    <name type="scientific">Heligmosomoides polygyrus</name>
    <name type="common">Parasitic roundworm</name>
    <dbReference type="NCBI Taxonomy" id="6339"/>
    <lineage>
        <taxon>Eukaryota</taxon>
        <taxon>Metazoa</taxon>
        <taxon>Ecdysozoa</taxon>
        <taxon>Nematoda</taxon>
        <taxon>Chromadorea</taxon>
        <taxon>Rhabditida</taxon>
        <taxon>Rhabditina</taxon>
        <taxon>Rhabditomorpha</taxon>
        <taxon>Strongyloidea</taxon>
        <taxon>Heligmosomidae</taxon>
        <taxon>Heligmosomoides</taxon>
    </lineage>
</organism>
<keyword evidence="1" id="KW-0805">Transcription regulation</keyword>
<dbReference type="AlphaFoldDB" id="A0A183FXE6"/>